<keyword evidence="2" id="KW-0812">Transmembrane</keyword>
<keyword evidence="2" id="KW-1133">Transmembrane helix</keyword>
<keyword evidence="4" id="KW-1185">Reference proteome</keyword>
<keyword evidence="2" id="KW-0472">Membrane</keyword>
<dbReference type="InterPro" id="IPR022538">
    <property type="entry name" value="DUF2570"/>
</dbReference>
<proteinExistence type="predicted"/>
<organism evidence="3 4">
    <name type="scientific">Phocoenobacter uteri</name>
    <dbReference type="NCBI Taxonomy" id="146806"/>
    <lineage>
        <taxon>Bacteria</taxon>
        <taxon>Pseudomonadati</taxon>
        <taxon>Pseudomonadota</taxon>
        <taxon>Gammaproteobacteria</taxon>
        <taxon>Pasteurellales</taxon>
        <taxon>Pasteurellaceae</taxon>
        <taxon>Phocoenobacter</taxon>
    </lineage>
</organism>
<dbReference type="Proteomes" id="UP000255417">
    <property type="component" value="Unassembled WGS sequence"/>
</dbReference>
<evidence type="ECO:0000313" key="3">
    <source>
        <dbReference type="EMBL" id="SUB58975.1"/>
    </source>
</evidence>
<dbReference type="RefSeq" id="WP_115315476.1">
    <property type="nucleotide sequence ID" value="NZ_LWIF01000001.1"/>
</dbReference>
<evidence type="ECO:0000313" key="4">
    <source>
        <dbReference type="Proteomes" id="UP000255417"/>
    </source>
</evidence>
<evidence type="ECO:0000256" key="2">
    <source>
        <dbReference type="SAM" id="Phobius"/>
    </source>
</evidence>
<dbReference type="EMBL" id="UGTA01000001">
    <property type="protein sequence ID" value="SUB58975.1"/>
    <property type="molecule type" value="Genomic_DNA"/>
</dbReference>
<accession>A0A379CB74</accession>
<keyword evidence="1" id="KW-0175">Coiled coil</keyword>
<reference evidence="3 4" key="1">
    <citation type="submission" date="2018-06" db="EMBL/GenBank/DDBJ databases">
        <authorList>
            <consortium name="Pathogen Informatics"/>
            <person name="Doyle S."/>
        </authorList>
    </citation>
    <scope>NUCLEOTIDE SEQUENCE [LARGE SCALE GENOMIC DNA]</scope>
    <source>
        <strain evidence="3 4">NCTC12872</strain>
    </source>
</reference>
<dbReference type="AlphaFoldDB" id="A0A379CB74"/>
<feature type="transmembrane region" description="Helical" evidence="2">
    <location>
        <begin position="6"/>
        <end position="24"/>
    </location>
</feature>
<gene>
    <name evidence="3" type="ORF">NCTC12872_00946</name>
</gene>
<evidence type="ECO:0000256" key="1">
    <source>
        <dbReference type="SAM" id="Coils"/>
    </source>
</evidence>
<dbReference type="OrthoDB" id="5689912at2"/>
<feature type="coiled-coil region" evidence="1">
    <location>
        <begin position="44"/>
        <end position="85"/>
    </location>
</feature>
<dbReference type="Pfam" id="PF10828">
    <property type="entry name" value="DUF2570"/>
    <property type="match status" value="1"/>
</dbReference>
<sequence length="114" mass="13192">MFSRQITIKSVIAVLILGLCIWLWGQYQIILELRAENHAQSLLIKEQQESNQKLLNSLNEEREAVKKQQQAVIFLREKANDAQKNIKAMLKAEPCADTRLPDDAIKRLRSISRH</sequence>
<name>A0A379CB74_9PAST</name>
<protein>
    <submittedName>
        <fullName evidence="3">Protein of uncharacterized function (DUF2570)</fullName>
    </submittedName>
</protein>